<name>A0ABT3GD47_9BACT</name>
<evidence type="ECO:0000256" key="1">
    <source>
        <dbReference type="SAM" id="Phobius"/>
    </source>
</evidence>
<feature type="transmembrane region" description="Helical" evidence="1">
    <location>
        <begin position="152"/>
        <end position="171"/>
    </location>
</feature>
<organism evidence="2 3">
    <name type="scientific">Luteolibacter arcticus</name>
    <dbReference type="NCBI Taxonomy" id="1581411"/>
    <lineage>
        <taxon>Bacteria</taxon>
        <taxon>Pseudomonadati</taxon>
        <taxon>Verrucomicrobiota</taxon>
        <taxon>Verrucomicrobiia</taxon>
        <taxon>Verrucomicrobiales</taxon>
        <taxon>Verrucomicrobiaceae</taxon>
        <taxon>Luteolibacter</taxon>
    </lineage>
</organism>
<accession>A0ABT3GD47</accession>
<dbReference type="InterPro" id="IPR007498">
    <property type="entry name" value="PqiA-like"/>
</dbReference>
<keyword evidence="3" id="KW-1185">Reference proteome</keyword>
<evidence type="ECO:0000313" key="3">
    <source>
        <dbReference type="Proteomes" id="UP001320876"/>
    </source>
</evidence>
<dbReference type="EMBL" id="JAPDDT010000001">
    <property type="protein sequence ID" value="MCW1921183.1"/>
    <property type="molecule type" value="Genomic_DNA"/>
</dbReference>
<feature type="transmembrane region" description="Helical" evidence="1">
    <location>
        <begin position="107"/>
        <end position="131"/>
    </location>
</feature>
<feature type="transmembrane region" description="Helical" evidence="1">
    <location>
        <begin position="183"/>
        <end position="202"/>
    </location>
</feature>
<proteinExistence type="predicted"/>
<feature type="transmembrane region" description="Helical" evidence="1">
    <location>
        <begin position="57"/>
        <end position="77"/>
    </location>
</feature>
<dbReference type="RefSeq" id="WP_264485292.1">
    <property type="nucleotide sequence ID" value="NZ_JAPDDT010000001.1"/>
</dbReference>
<gene>
    <name evidence="2" type="ORF">OKA05_01380</name>
</gene>
<protein>
    <submittedName>
        <fullName evidence="2">Paraquat-inducible protein A</fullName>
    </submittedName>
</protein>
<reference evidence="2 3" key="1">
    <citation type="submission" date="2022-10" db="EMBL/GenBank/DDBJ databases">
        <title>Luteolibacter arcticus strain CCTCC AB 2014275, whole genome shotgun sequencing project.</title>
        <authorList>
            <person name="Zhao G."/>
            <person name="Shen L."/>
        </authorList>
    </citation>
    <scope>NUCLEOTIDE SEQUENCE [LARGE SCALE GENOMIC DNA]</scope>
    <source>
        <strain evidence="2 3">CCTCC AB 2014275</strain>
    </source>
</reference>
<dbReference type="Proteomes" id="UP001320876">
    <property type="component" value="Unassembled WGS sequence"/>
</dbReference>
<keyword evidence="1" id="KW-0472">Membrane</keyword>
<keyword evidence="1" id="KW-1133">Transmembrane helix</keyword>
<comment type="caution">
    <text evidence="2">The sequence shown here is derived from an EMBL/GenBank/DDBJ whole genome shotgun (WGS) entry which is preliminary data.</text>
</comment>
<dbReference type="Pfam" id="PF04403">
    <property type="entry name" value="PqiA"/>
    <property type="match status" value="1"/>
</dbReference>
<keyword evidence="1" id="KW-0812">Transmembrane</keyword>
<evidence type="ECO:0000313" key="2">
    <source>
        <dbReference type="EMBL" id="MCW1921183.1"/>
    </source>
</evidence>
<sequence length="219" mass="24059">MKRHLPGLSWPRLEEGPIRVACHFCDALQEAPRLHEGDAAHCCRCGELLYQNRPRSLARATGFSSAALVFMVLVHLFPSITVDAGSVRRELTILEAAEAMWRDGNPVIGMATVFFTVVAPLVLVGGLLYVAGPLRFGIAFPGARAVTRWFQLCEPWSMLEVFLFGILVALLKLGAIGEIHLGIGLWAMAGLVVCTSFAMAGIDRLELWDRLEIAFQKND</sequence>